<protein>
    <submittedName>
        <fullName evidence="1">Uncharacterized protein</fullName>
    </submittedName>
</protein>
<dbReference type="EMBL" id="RSCL01000009">
    <property type="protein sequence ID" value="RUT05257.1"/>
    <property type="molecule type" value="Genomic_DNA"/>
</dbReference>
<dbReference type="OrthoDB" id="513003at2"/>
<sequence>MSVQALAKPSSNDITVTLKRLVALLEEDETDEYGILQPSQYAFKSVMRLVVDAYEAMGDSFPRASASTDEQGGIRLTWSKQAPSGEVRLVCPADASQQTYLYHELGDNYAVERDVTVSILVQWLEWLNQA</sequence>
<name>A0A433VGP0_9CYAN</name>
<organism evidence="1 2">
    <name type="scientific">Dulcicalothrix desertica PCC 7102</name>
    <dbReference type="NCBI Taxonomy" id="232991"/>
    <lineage>
        <taxon>Bacteria</taxon>
        <taxon>Bacillati</taxon>
        <taxon>Cyanobacteriota</taxon>
        <taxon>Cyanophyceae</taxon>
        <taxon>Nostocales</taxon>
        <taxon>Calotrichaceae</taxon>
        <taxon>Dulcicalothrix</taxon>
    </lineage>
</organism>
<dbReference type="Proteomes" id="UP000271624">
    <property type="component" value="Unassembled WGS sequence"/>
</dbReference>
<accession>A0A433VGP0</accession>
<comment type="caution">
    <text evidence="1">The sequence shown here is derived from an EMBL/GenBank/DDBJ whole genome shotgun (WGS) entry which is preliminary data.</text>
</comment>
<dbReference type="RefSeq" id="WP_127082489.1">
    <property type="nucleotide sequence ID" value="NZ_RSCL01000009.1"/>
</dbReference>
<reference evidence="1" key="2">
    <citation type="journal article" date="2019" name="Genome Biol. Evol.">
        <title>Day and night: Metabolic profiles and evolutionary relationships of six axenic non-marine cyanobacteria.</title>
        <authorList>
            <person name="Will S.E."/>
            <person name="Henke P."/>
            <person name="Boedeker C."/>
            <person name="Huang S."/>
            <person name="Brinkmann H."/>
            <person name="Rohde M."/>
            <person name="Jarek M."/>
            <person name="Friedl T."/>
            <person name="Seufert S."/>
            <person name="Schumacher M."/>
            <person name="Overmann J."/>
            <person name="Neumann-Schaal M."/>
            <person name="Petersen J."/>
        </authorList>
    </citation>
    <scope>NUCLEOTIDE SEQUENCE [LARGE SCALE GENOMIC DNA]</scope>
    <source>
        <strain evidence="1">PCC 7102</strain>
    </source>
</reference>
<gene>
    <name evidence="1" type="ORF">DSM106972_040780</name>
</gene>
<proteinExistence type="predicted"/>
<dbReference type="AlphaFoldDB" id="A0A433VGP0"/>
<evidence type="ECO:0000313" key="1">
    <source>
        <dbReference type="EMBL" id="RUT05257.1"/>
    </source>
</evidence>
<evidence type="ECO:0000313" key="2">
    <source>
        <dbReference type="Proteomes" id="UP000271624"/>
    </source>
</evidence>
<keyword evidence="2" id="KW-1185">Reference proteome</keyword>
<reference evidence="1" key="1">
    <citation type="submission" date="2018-12" db="EMBL/GenBank/DDBJ databases">
        <authorList>
            <person name="Will S."/>
            <person name="Neumann-Schaal M."/>
            <person name="Henke P."/>
        </authorList>
    </citation>
    <scope>NUCLEOTIDE SEQUENCE</scope>
    <source>
        <strain evidence="1">PCC 7102</strain>
    </source>
</reference>